<evidence type="ECO:0000256" key="3">
    <source>
        <dbReference type="SAM" id="SignalP"/>
    </source>
</evidence>
<reference evidence="4 5" key="1">
    <citation type="journal article" date="2023" name="G3 (Bethesda)">
        <title>A chromosome-length genome assembly and annotation of blackberry (Rubus argutus, cv. 'Hillquist').</title>
        <authorList>
            <person name="Bruna T."/>
            <person name="Aryal R."/>
            <person name="Dudchenko O."/>
            <person name="Sargent D.J."/>
            <person name="Mead D."/>
            <person name="Buti M."/>
            <person name="Cavallini A."/>
            <person name="Hytonen T."/>
            <person name="Andres J."/>
            <person name="Pham M."/>
            <person name="Weisz D."/>
            <person name="Mascagni F."/>
            <person name="Usai G."/>
            <person name="Natali L."/>
            <person name="Bassil N."/>
            <person name="Fernandez G.E."/>
            <person name="Lomsadze A."/>
            <person name="Armour M."/>
            <person name="Olukolu B."/>
            <person name="Poorten T."/>
            <person name="Britton C."/>
            <person name="Davik J."/>
            <person name="Ashrafi H."/>
            <person name="Aiden E.L."/>
            <person name="Borodovsky M."/>
            <person name="Worthington M."/>
        </authorList>
    </citation>
    <scope>NUCLEOTIDE SEQUENCE [LARGE SCALE GENOMIC DNA]</scope>
    <source>
        <strain evidence="4">PI 553951</strain>
    </source>
</reference>
<name>A0AAW1X2J9_RUBAR</name>
<evidence type="ECO:0000256" key="2">
    <source>
        <dbReference type="ARBA" id="ARBA00023157"/>
    </source>
</evidence>
<evidence type="ECO:0000313" key="4">
    <source>
        <dbReference type="EMBL" id="KAK9930580.1"/>
    </source>
</evidence>
<dbReference type="InterPro" id="IPR006040">
    <property type="entry name" value="Allergen_Ole_e_I_CS"/>
</dbReference>
<sequence length="159" mass="17378">MAKLVMLFALCVLPALAVATRPMKTPFTVEGKVYCDTCRFGFESSAITYIPGAKVRVECKDRAGMAIRYTKEGTTDSTGTYRITVAEDHEDQICDSVLVSSPQRDCSDATPGRDRARVILTGSNGIASYNRFANAMGFMRTEALSGCSQVLKQLQELDE</sequence>
<protein>
    <submittedName>
        <fullName evidence="4">Uncharacterized protein</fullName>
    </submittedName>
</protein>
<proteinExistence type="inferred from homology"/>
<dbReference type="Proteomes" id="UP001457282">
    <property type="component" value="Unassembled WGS sequence"/>
</dbReference>
<dbReference type="PANTHER" id="PTHR31614:SF5">
    <property type="entry name" value="ALLERGEN-LIKE PROTEIN BRSN20"/>
    <property type="match status" value="1"/>
</dbReference>
<keyword evidence="3" id="KW-0732">Signal</keyword>
<dbReference type="InterPro" id="IPR006041">
    <property type="entry name" value="Pollen_Ole_e1_allergen"/>
</dbReference>
<accession>A0AAW1X2J9</accession>
<evidence type="ECO:0000313" key="5">
    <source>
        <dbReference type="Proteomes" id="UP001457282"/>
    </source>
</evidence>
<dbReference type="Pfam" id="PF01190">
    <property type="entry name" value="Pollen_Ole_e_1"/>
    <property type="match status" value="1"/>
</dbReference>
<comment type="similarity">
    <text evidence="1">Belongs to the Ole e I family.</text>
</comment>
<dbReference type="EMBL" id="JBEDUW010000005">
    <property type="protein sequence ID" value="KAK9930580.1"/>
    <property type="molecule type" value="Genomic_DNA"/>
</dbReference>
<comment type="caution">
    <text evidence="4">The sequence shown here is derived from an EMBL/GenBank/DDBJ whole genome shotgun (WGS) entry which is preliminary data.</text>
</comment>
<dbReference type="AlphaFoldDB" id="A0AAW1X2J9"/>
<feature type="chain" id="PRO_5043788805" evidence="3">
    <location>
        <begin position="20"/>
        <end position="159"/>
    </location>
</feature>
<dbReference type="GO" id="GO:0005615">
    <property type="term" value="C:extracellular space"/>
    <property type="evidence" value="ECO:0007669"/>
    <property type="project" value="InterPro"/>
</dbReference>
<keyword evidence="5" id="KW-1185">Reference proteome</keyword>
<dbReference type="PANTHER" id="PTHR31614">
    <property type="entry name" value="PROTEIN DOWNSTREAM OF FLC-RELATED"/>
    <property type="match status" value="1"/>
</dbReference>
<dbReference type="PROSITE" id="PS00925">
    <property type="entry name" value="OLEEI"/>
    <property type="match status" value="1"/>
</dbReference>
<organism evidence="4 5">
    <name type="scientific">Rubus argutus</name>
    <name type="common">Southern blackberry</name>
    <dbReference type="NCBI Taxonomy" id="59490"/>
    <lineage>
        <taxon>Eukaryota</taxon>
        <taxon>Viridiplantae</taxon>
        <taxon>Streptophyta</taxon>
        <taxon>Embryophyta</taxon>
        <taxon>Tracheophyta</taxon>
        <taxon>Spermatophyta</taxon>
        <taxon>Magnoliopsida</taxon>
        <taxon>eudicotyledons</taxon>
        <taxon>Gunneridae</taxon>
        <taxon>Pentapetalae</taxon>
        <taxon>rosids</taxon>
        <taxon>fabids</taxon>
        <taxon>Rosales</taxon>
        <taxon>Rosaceae</taxon>
        <taxon>Rosoideae</taxon>
        <taxon>Rosoideae incertae sedis</taxon>
        <taxon>Rubus</taxon>
    </lineage>
</organism>
<gene>
    <name evidence="4" type="ORF">M0R45_027615</name>
</gene>
<keyword evidence="2" id="KW-1015">Disulfide bond</keyword>
<evidence type="ECO:0000256" key="1">
    <source>
        <dbReference type="ARBA" id="ARBA00010049"/>
    </source>
</evidence>
<feature type="signal peptide" evidence="3">
    <location>
        <begin position="1"/>
        <end position="19"/>
    </location>
</feature>